<dbReference type="Gene3D" id="2.40.110.10">
    <property type="entry name" value="Butyryl-CoA Dehydrogenase, subunit A, domain 2"/>
    <property type="match status" value="1"/>
</dbReference>
<evidence type="ECO:0000256" key="3">
    <source>
        <dbReference type="ARBA" id="ARBA00022630"/>
    </source>
</evidence>
<dbReference type="InterPro" id="IPR036250">
    <property type="entry name" value="AcylCo_DH-like_C"/>
</dbReference>
<evidence type="ECO:0000259" key="7">
    <source>
        <dbReference type="Pfam" id="PF02770"/>
    </source>
</evidence>
<dbReference type="InterPro" id="IPR009075">
    <property type="entry name" value="AcylCo_DH/oxidase_C"/>
</dbReference>
<feature type="domain" description="Acyl-CoA dehydrogenase/oxidase C-terminal" evidence="6">
    <location>
        <begin position="225"/>
        <end position="355"/>
    </location>
</feature>
<dbReference type="PANTHER" id="PTHR43884:SF12">
    <property type="entry name" value="ISOVALERYL-COA DEHYDROGENASE, MITOCHONDRIAL-RELATED"/>
    <property type="match status" value="1"/>
</dbReference>
<dbReference type="Pfam" id="PF00441">
    <property type="entry name" value="Acyl-CoA_dh_1"/>
    <property type="match status" value="1"/>
</dbReference>
<evidence type="ECO:0000259" key="8">
    <source>
        <dbReference type="Pfam" id="PF02771"/>
    </source>
</evidence>
<dbReference type="InterPro" id="IPR013786">
    <property type="entry name" value="AcylCoA_DH/ox_N"/>
</dbReference>
<dbReference type="SUPFAM" id="SSF56645">
    <property type="entry name" value="Acyl-CoA dehydrogenase NM domain-like"/>
    <property type="match status" value="1"/>
</dbReference>
<dbReference type="GO" id="GO:0050660">
    <property type="term" value="F:flavin adenine dinucleotide binding"/>
    <property type="evidence" value="ECO:0007669"/>
    <property type="project" value="InterPro"/>
</dbReference>
<dbReference type="GO" id="GO:0003995">
    <property type="term" value="F:acyl-CoA dehydrogenase activity"/>
    <property type="evidence" value="ECO:0007669"/>
    <property type="project" value="TreeGrafter"/>
</dbReference>
<evidence type="ECO:0000313" key="10">
    <source>
        <dbReference type="Proteomes" id="UP000464402"/>
    </source>
</evidence>
<dbReference type="AlphaFoldDB" id="A0A857EU41"/>
<evidence type="ECO:0000256" key="1">
    <source>
        <dbReference type="ARBA" id="ARBA00001974"/>
    </source>
</evidence>
<proteinExistence type="inferred from homology"/>
<gene>
    <name evidence="9" type="ORF">F0T03_01625</name>
</gene>
<dbReference type="Pfam" id="PF02771">
    <property type="entry name" value="Acyl-CoA_dh_N"/>
    <property type="match status" value="1"/>
</dbReference>
<dbReference type="InterPro" id="IPR006091">
    <property type="entry name" value="Acyl-CoA_Oxase/DH_mid-dom"/>
</dbReference>
<keyword evidence="5" id="KW-0560">Oxidoreductase</keyword>
<dbReference type="Pfam" id="PF02770">
    <property type="entry name" value="Acyl-CoA_dh_M"/>
    <property type="match status" value="1"/>
</dbReference>
<sequence length="396" mass="44792">MDIDWQGANDIKELYGDLIEEEINKKTQYRDDNSIPIPNDVAKKFASLGLFTYMLPNKFGGKNQGDAVWGSVLEKIGYLSTDTSFPLLMSVRVSFTSALIATEREVFIEKYIGQLIDGDKFGSFAYTENADAFSFLSNAVYCKNIDGYILNGIKQYVTGGATADLFLVFIRSESSDLQVFLVKRSDPGVEIIPRLMHGMHSLGLVQLNLNNVKLDKNRLLVATDGLSFVQRYFLNCRRPLLVILFLGRARAIIEETISYLQRTIRYDEPLVEMQHVQAAIGRMTIALETARTMVFHSLERQARKESDPYWDPISSAAKHYATEQINFIALMALKLTGGWGYTEESGLGRSHRDFTSLLAGADPQEKLEVDLGLRVIHEFEMLAQQKIVQEDKHYEI</sequence>
<protein>
    <submittedName>
        <fullName evidence="9">Acyl-CoA dehydrogenase</fullName>
    </submittedName>
</protein>
<feature type="domain" description="Acyl-CoA dehydrogenase/oxidase N-terminal" evidence="8">
    <location>
        <begin position="11"/>
        <end position="118"/>
    </location>
</feature>
<dbReference type="Proteomes" id="UP000464402">
    <property type="component" value="Chromosome"/>
</dbReference>
<comment type="cofactor">
    <cofactor evidence="1 5">
        <name>FAD</name>
        <dbReference type="ChEBI" id="CHEBI:57692"/>
    </cofactor>
</comment>
<evidence type="ECO:0000259" key="6">
    <source>
        <dbReference type="Pfam" id="PF00441"/>
    </source>
</evidence>
<feature type="domain" description="Acyl-CoA oxidase/dehydrogenase middle" evidence="7">
    <location>
        <begin position="123"/>
        <end position="212"/>
    </location>
</feature>
<dbReference type="Gene3D" id="1.10.540.10">
    <property type="entry name" value="Acyl-CoA dehydrogenase/oxidase, N-terminal domain"/>
    <property type="match status" value="1"/>
</dbReference>
<keyword evidence="4 5" id="KW-0274">FAD</keyword>
<dbReference type="InterPro" id="IPR046373">
    <property type="entry name" value="Acyl-CoA_Oxase/DH_mid-dom_sf"/>
</dbReference>
<evidence type="ECO:0000313" key="9">
    <source>
        <dbReference type="EMBL" id="QHB31026.1"/>
    </source>
</evidence>
<accession>A0A857EU41</accession>
<evidence type="ECO:0000256" key="5">
    <source>
        <dbReference type="RuleBase" id="RU362125"/>
    </source>
</evidence>
<dbReference type="EMBL" id="CP043727">
    <property type="protein sequence ID" value="QHB31026.1"/>
    <property type="molecule type" value="Genomic_DNA"/>
</dbReference>
<dbReference type="RefSeq" id="WP_159677113.1">
    <property type="nucleotide sequence ID" value="NZ_CP043727.1"/>
</dbReference>
<dbReference type="Gene3D" id="1.20.140.10">
    <property type="entry name" value="Butyryl-CoA Dehydrogenase, subunit A, domain 3"/>
    <property type="match status" value="1"/>
</dbReference>
<dbReference type="CDD" id="cd00567">
    <property type="entry name" value="ACAD"/>
    <property type="match status" value="1"/>
</dbReference>
<dbReference type="InterPro" id="IPR037069">
    <property type="entry name" value="AcylCoA_DH/ox_N_sf"/>
</dbReference>
<evidence type="ECO:0000256" key="2">
    <source>
        <dbReference type="ARBA" id="ARBA00009347"/>
    </source>
</evidence>
<dbReference type="KEGG" id="yca:F0T03_01625"/>
<dbReference type="PANTHER" id="PTHR43884">
    <property type="entry name" value="ACYL-COA DEHYDROGENASE"/>
    <property type="match status" value="1"/>
</dbReference>
<dbReference type="InterPro" id="IPR009100">
    <property type="entry name" value="AcylCoA_DH/oxidase_NM_dom_sf"/>
</dbReference>
<reference evidence="10" key="1">
    <citation type="submission" date="2019-09" db="EMBL/GenBank/DDBJ databases">
        <title>Yersinia canariae sp. nov., isolated from a human yersiniosis case.</title>
        <authorList>
            <person name="Nguyen S.V."/>
            <person name="Greig D."/>
            <person name="Hurley D."/>
            <person name="Cao Y."/>
            <person name="McCabe E."/>
            <person name="Mitchell M."/>
            <person name="Jenkins C."/>
            <person name="Fanning S."/>
        </authorList>
    </citation>
    <scope>NUCLEOTIDE SEQUENCE [LARGE SCALE GENOMIC DNA]</scope>
    <source>
        <strain evidence="10">NCTC 14382</strain>
    </source>
</reference>
<dbReference type="SUPFAM" id="SSF47203">
    <property type="entry name" value="Acyl-CoA dehydrogenase C-terminal domain-like"/>
    <property type="match status" value="1"/>
</dbReference>
<name>A0A857EU41_9GAMM</name>
<keyword evidence="3 5" id="KW-0285">Flavoprotein</keyword>
<evidence type="ECO:0000256" key="4">
    <source>
        <dbReference type="ARBA" id="ARBA00022827"/>
    </source>
</evidence>
<keyword evidence="10" id="KW-1185">Reference proteome</keyword>
<comment type="similarity">
    <text evidence="2 5">Belongs to the acyl-CoA dehydrogenase family.</text>
</comment>
<organism evidence="9 10">
    <name type="scientific">Yersinia canariae</name>
    <dbReference type="NCBI Taxonomy" id="2607663"/>
    <lineage>
        <taxon>Bacteria</taxon>
        <taxon>Pseudomonadati</taxon>
        <taxon>Pseudomonadota</taxon>
        <taxon>Gammaproteobacteria</taxon>
        <taxon>Enterobacterales</taxon>
        <taxon>Yersiniaceae</taxon>
        <taxon>Yersinia</taxon>
    </lineage>
</organism>